<gene>
    <name evidence="2" type="ORF">SAMN05877838_3311</name>
</gene>
<dbReference type="OrthoDB" id="7861975at2"/>
<dbReference type="RefSeq" id="WP_097108873.1">
    <property type="nucleotide sequence ID" value="NZ_OCPC01000005.1"/>
</dbReference>
<accession>A0A286IE41</accession>
<keyword evidence="3" id="KW-1185">Reference proteome</keyword>
<reference evidence="3" key="1">
    <citation type="submission" date="2017-08" db="EMBL/GenBank/DDBJ databases">
        <authorList>
            <person name="Varghese N."/>
            <person name="Submissions S."/>
        </authorList>
    </citation>
    <scope>NUCLEOTIDE SEQUENCE [LARGE SCALE GENOMIC DNA]</scope>
    <source>
        <strain evidence="3">KCTC 23107</strain>
    </source>
</reference>
<dbReference type="AlphaFoldDB" id="A0A286IE41"/>
<protein>
    <submittedName>
        <fullName evidence="2">Uncharacterized protein DUF1127</fullName>
    </submittedName>
</protein>
<evidence type="ECO:0000259" key="1">
    <source>
        <dbReference type="Pfam" id="PF06568"/>
    </source>
</evidence>
<dbReference type="Pfam" id="PF06568">
    <property type="entry name" value="YjiS-like"/>
    <property type="match status" value="1"/>
</dbReference>
<dbReference type="InterPro" id="IPR009506">
    <property type="entry name" value="YjiS-like"/>
</dbReference>
<evidence type="ECO:0000313" key="2">
    <source>
        <dbReference type="EMBL" id="SOE18388.1"/>
    </source>
</evidence>
<dbReference type="Proteomes" id="UP000219465">
    <property type="component" value="Unassembled WGS sequence"/>
</dbReference>
<proteinExistence type="predicted"/>
<organism evidence="2 3">
    <name type="scientific">Hoeflea halophila</name>
    <dbReference type="NCBI Taxonomy" id="714899"/>
    <lineage>
        <taxon>Bacteria</taxon>
        <taxon>Pseudomonadati</taxon>
        <taxon>Pseudomonadota</taxon>
        <taxon>Alphaproteobacteria</taxon>
        <taxon>Hyphomicrobiales</taxon>
        <taxon>Rhizobiaceae</taxon>
        <taxon>Hoeflea</taxon>
    </lineage>
</organism>
<dbReference type="EMBL" id="OCPC01000005">
    <property type="protein sequence ID" value="SOE18388.1"/>
    <property type="molecule type" value="Genomic_DNA"/>
</dbReference>
<sequence>MNSRSLTAARPAVRTLSFGSALQNILFALVGKSRGVTKALFNRRVAHRLDQLSDRELSDIGLTRDDLRYGFSMPLTTDPTVELARRARLNSHV</sequence>
<name>A0A286IE41_9HYPH</name>
<feature type="domain" description="YjiS-like" evidence="1">
    <location>
        <begin position="39"/>
        <end position="68"/>
    </location>
</feature>
<evidence type="ECO:0000313" key="3">
    <source>
        <dbReference type="Proteomes" id="UP000219465"/>
    </source>
</evidence>